<name>A0ABT4B0Q5_9ACTN</name>
<dbReference type="Proteomes" id="UP001151002">
    <property type="component" value="Unassembled WGS sequence"/>
</dbReference>
<dbReference type="RefSeq" id="WP_267563373.1">
    <property type="nucleotide sequence ID" value="NZ_JAPNTZ010000005.1"/>
</dbReference>
<accession>A0ABT4B0Q5</accession>
<comment type="caution">
    <text evidence="1">The sequence shown here is derived from an EMBL/GenBank/DDBJ whole genome shotgun (WGS) entry which is preliminary data.</text>
</comment>
<reference evidence="1" key="1">
    <citation type="submission" date="2022-11" db="EMBL/GenBank/DDBJ databases">
        <authorList>
            <person name="Somphong A."/>
            <person name="Phongsopitanun W."/>
        </authorList>
    </citation>
    <scope>NUCLEOTIDE SEQUENCE</scope>
    <source>
        <strain evidence="1">Pm04-4</strain>
    </source>
</reference>
<gene>
    <name evidence="1" type="ORF">OWR29_14770</name>
</gene>
<organism evidence="1 2">
    <name type="scientific">Paractinoplanes pyxinae</name>
    <dbReference type="NCBI Taxonomy" id="2997416"/>
    <lineage>
        <taxon>Bacteria</taxon>
        <taxon>Bacillati</taxon>
        <taxon>Actinomycetota</taxon>
        <taxon>Actinomycetes</taxon>
        <taxon>Micromonosporales</taxon>
        <taxon>Micromonosporaceae</taxon>
        <taxon>Paractinoplanes</taxon>
    </lineage>
</organism>
<protein>
    <submittedName>
        <fullName evidence="1">Uncharacterized protein</fullName>
    </submittedName>
</protein>
<evidence type="ECO:0000313" key="1">
    <source>
        <dbReference type="EMBL" id="MCY1139260.1"/>
    </source>
</evidence>
<evidence type="ECO:0000313" key="2">
    <source>
        <dbReference type="Proteomes" id="UP001151002"/>
    </source>
</evidence>
<sequence>MTTQHEDVSRRLSGAEEAAVERHADYAEAIRGSFHRLRTGLDLAHGGSTVGAQEWGSYVAALDRGLDELDRELAHAADLPAAETKLVTHASKLELAGWRLRFSLPGAAKSDPDGVRERLAAAEDEVDSYAAGRSSAPDVQRRIDDLRDVRADI</sequence>
<dbReference type="EMBL" id="JAPNTZ010000005">
    <property type="protein sequence ID" value="MCY1139260.1"/>
    <property type="molecule type" value="Genomic_DNA"/>
</dbReference>
<proteinExistence type="predicted"/>
<keyword evidence="2" id="KW-1185">Reference proteome</keyword>